<name>A0A927N9C1_9ACTN</name>
<proteinExistence type="predicted"/>
<evidence type="ECO:0000256" key="1">
    <source>
        <dbReference type="ARBA" id="ARBA00022603"/>
    </source>
</evidence>
<dbReference type="PANTHER" id="PTHR43542:SF1">
    <property type="entry name" value="METHYLTRANSFERASE"/>
    <property type="match status" value="1"/>
</dbReference>
<gene>
    <name evidence="4" type="ORF">HEB94_008200</name>
</gene>
<keyword evidence="2 4" id="KW-0808">Transferase</keyword>
<dbReference type="EMBL" id="JADBEM010000001">
    <property type="protein sequence ID" value="MBE1611352.1"/>
    <property type="molecule type" value="Genomic_DNA"/>
</dbReference>
<comment type="caution">
    <text evidence="4">The sequence shown here is derived from an EMBL/GenBank/DDBJ whole genome shotgun (WGS) entry which is preliminary data.</text>
</comment>
<evidence type="ECO:0000256" key="2">
    <source>
        <dbReference type="ARBA" id="ARBA00022679"/>
    </source>
</evidence>
<dbReference type="PANTHER" id="PTHR43542">
    <property type="entry name" value="METHYLTRANSFERASE"/>
    <property type="match status" value="1"/>
</dbReference>
<dbReference type="Gene3D" id="3.40.50.150">
    <property type="entry name" value="Vaccinia Virus protein VP39"/>
    <property type="match status" value="1"/>
</dbReference>
<sequence>MSRIVAGEARGRRLSVPEGRDTRPTSDRVREALFASLEADLGHLAGRRFLDLYAGSGAVGIEALSRGAAAAVLVESNRRAVNVIRDNLRTIGLPGGRVVVGKVERLVAGAPPDSAPFDVVYVDPPYAMTAAAVAGVLTELAAHGWLEPDAAIVVERSSRTAEFTWPPGFVSDRMRKYGDTTLWYGRAAGGD</sequence>
<keyword evidence="5" id="KW-1185">Reference proteome</keyword>
<keyword evidence="1 4" id="KW-0489">Methyltransferase</keyword>
<evidence type="ECO:0000313" key="4">
    <source>
        <dbReference type="EMBL" id="MBE1611352.1"/>
    </source>
</evidence>
<feature type="region of interest" description="Disordered" evidence="3">
    <location>
        <begin position="1"/>
        <end position="25"/>
    </location>
</feature>
<organism evidence="4 5">
    <name type="scientific">Actinopolymorpha pittospori</name>
    <dbReference type="NCBI Taxonomy" id="648752"/>
    <lineage>
        <taxon>Bacteria</taxon>
        <taxon>Bacillati</taxon>
        <taxon>Actinomycetota</taxon>
        <taxon>Actinomycetes</taxon>
        <taxon>Propionibacteriales</taxon>
        <taxon>Actinopolymorphaceae</taxon>
        <taxon>Actinopolymorpha</taxon>
    </lineage>
</organism>
<dbReference type="CDD" id="cd02440">
    <property type="entry name" value="AdoMet_MTases"/>
    <property type="match status" value="1"/>
</dbReference>
<protein>
    <submittedName>
        <fullName evidence="4">16S rRNA (Guanine966-N2)-methyltransferase</fullName>
        <ecNumber evidence="4">2.1.1.171</ecNumber>
    </submittedName>
</protein>
<dbReference type="NCBIfam" id="TIGR00095">
    <property type="entry name" value="16S rRNA (guanine(966)-N(2))-methyltransferase RsmD"/>
    <property type="match status" value="1"/>
</dbReference>
<evidence type="ECO:0000313" key="5">
    <source>
        <dbReference type="Proteomes" id="UP000638648"/>
    </source>
</evidence>
<dbReference type="PROSITE" id="PS00092">
    <property type="entry name" value="N6_MTASE"/>
    <property type="match status" value="1"/>
</dbReference>
<dbReference type="GO" id="GO:0052913">
    <property type="term" value="F:16S rRNA (guanine(966)-N(2))-methyltransferase activity"/>
    <property type="evidence" value="ECO:0007669"/>
    <property type="project" value="UniProtKB-EC"/>
</dbReference>
<dbReference type="EC" id="2.1.1.171" evidence="4"/>
<dbReference type="Proteomes" id="UP000638648">
    <property type="component" value="Unassembled WGS sequence"/>
</dbReference>
<dbReference type="GO" id="GO:0003676">
    <property type="term" value="F:nucleic acid binding"/>
    <property type="evidence" value="ECO:0007669"/>
    <property type="project" value="InterPro"/>
</dbReference>
<dbReference type="Pfam" id="PF03602">
    <property type="entry name" value="Cons_hypoth95"/>
    <property type="match status" value="1"/>
</dbReference>
<dbReference type="InterPro" id="IPR004398">
    <property type="entry name" value="RNA_MeTrfase_RsmD"/>
</dbReference>
<evidence type="ECO:0000256" key="3">
    <source>
        <dbReference type="SAM" id="MobiDB-lite"/>
    </source>
</evidence>
<dbReference type="SUPFAM" id="SSF53335">
    <property type="entry name" value="S-adenosyl-L-methionine-dependent methyltransferases"/>
    <property type="match status" value="1"/>
</dbReference>
<accession>A0A927N9C1</accession>
<dbReference type="PIRSF" id="PIRSF004553">
    <property type="entry name" value="CHP00095"/>
    <property type="match status" value="1"/>
</dbReference>
<dbReference type="InterPro" id="IPR029063">
    <property type="entry name" value="SAM-dependent_MTases_sf"/>
</dbReference>
<dbReference type="AlphaFoldDB" id="A0A927N9C1"/>
<dbReference type="RefSeq" id="WP_192754578.1">
    <property type="nucleotide sequence ID" value="NZ_BAABJL010000042.1"/>
</dbReference>
<dbReference type="InterPro" id="IPR002052">
    <property type="entry name" value="DNA_methylase_N6_adenine_CS"/>
</dbReference>
<reference evidence="4" key="1">
    <citation type="submission" date="2020-10" db="EMBL/GenBank/DDBJ databases">
        <title>Sequencing the genomes of 1000 actinobacteria strains.</title>
        <authorList>
            <person name="Klenk H.-P."/>
        </authorList>
    </citation>
    <scope>NUCLEOTIDE SEQUENCE</scope>
    <source>
        <strain evidence="4">DSM 45354</strain>
    </source>
</reference>